<evidence type="ECO:0000256" key="1">
    <source>
        <dbReference type="ARBA" id="ARBA00009199"/>
    </source>
</evidence>
<dbReference type="InterPro" id="IPR000120">
    <property type="entry name" value="Amidase"/>
</dbReference>
<dbReference type="Pfam" id="PF01425">
    <property type="entry name" value="Amidase"/>
    <property type="match status" value="1"/>
</dbReference>
<dbReference type="InterPro" id="IPR036928">
    <property type="entry name" value="AS_sf"/>
</dbReference>
<dbReference type="InterPro" id="IPR020556">
    <property type="entry name" value="Amidase_CS"/>
</dbReference>
<gene>
    <name evidence="3" type="ORF">KI387_031774</name>
</gene>
<dbReference type="PANTHER" id="PTHR11895">
    <property type="entry name" value="TRANSAMIDASE"/>
    <property type="match status" value="1"/>
</dbReference>
<feature type="non-terminal residue" evidence="3">
    <location>
        <position position="1"/>
    </location>
</feature>
<dbReference type="PROSITE" id="PS00571">
    <property type="entry name" value="AMIDASES"/>
    <property type="match status" value="1"/>
</dbReference>
<evidence type="ECO:0000259" key="2">
    <source>
        <dbReference type="Pfam" id="PF01425"/>
    </source>
</evidence>
<dbReference type="PANTHER" id="PTHR11895:SF67">
    <property type="entry name" value="AMIDASE DOMAIN-CONTAINING PROTEIN"/>
    <property type="match status" value="1"/>
</dbReference>
<dbReference type="InterPro" id="IPR023631">
    <property type="entry name" value="Amidase_dom"/>
</dbReference>
<proteinExistence type="inferred from homology"/>
<sequence>MTVMLDRQNYNLNNTHSNANPSHNIKPYAVLFTYGHYKEPPMYFPKYPNEEINEQETVCINPVSSPLERVNQALSCLPRHSLDNQTSNTVPFFRRWTICDFSKAYLSGKITPLKVAEHFISAVEDSSKPYSGMSIFIDYNSSNILKQAAESTSRYERGESLSILDGVPIAVKDEIDCLPYPTTGGTKWLHKVRKATDDAGCVKHLRACGAVLVGKTNMHELGMGTSGINPHYGATRNPYNKQRISGGSSSGSAAAVSAGLCPVALGVDGGGSVRMPASLCGVVGLKPTFARISHTGVLPLNWTVGMVGVLAATVEDAMIVYAAICGHLPSDEFVSLPPRVNLPLLQTNNSVGDLMLATYTKWFDDCDDAIRSTCHHALALLAENYGCKILEVSLPEIEEMRLAHYVTIGSECNTALGSSFEQLGLASSGWDARFAFRMYRSFTSKEFLNAQRLRYRQMHYHMEIFKHANVIVTPTTGVTAYPIQADALKYGELDYINGAALMRYQVAGNFLGLPAITVPVGYNKLGMPIGLQFIGRPWSEATLLRLASATE</sequence>
<dbReference type="SUPFAM" id="SSF75304">
    <property type="entry name" value="Amidase signature (AS) enzymes"/>
    <property type="match status" value="1"/>
</dbReference>
<accession>A0AA38BQH8</accession>
<dbReference type="EMBL" id="JAHRHJ020003813">
    <property type="protein sequence ID" value="KAH9287657.1"/>
    <property type="molecule type" value="Genomic_DNA"/>
</dbReference>
<name>A0AA38BQH8_TAXCH</name>
<protein>
    <recommendedName>
        <fullName evidence="2">Amidase domain-containing protein</fullName>
    </recommendedName>
</protein>
<dbReference type="GO" id="GO:0016811">
    <property type="term" value="F:hydrolase activity, acting on carbon-nitrogen (but not peptide) bonds, in linear amides"/>
    <property type="evidence" value="ECO:0007669"/>
    <property type="project" value="UniProtKB-ARBA"/>
</dbReference>
<dbReference type="Proteomes" id="UP000824469">
    <property type="component" value="Unassembled WGS sequence"/>
</dbReference>
<dbReference type="OMA" id="YGMSDTN"/>
<dbReference type="AlphaFoldDB" id="A0AA38BQH8"/>
<evidence type="ECO:0000313" key="4">
    <source>
        <dbReference type="Proteomes" id="UP000824469"/>
    </source>
</evidence>
<reference evidence="3 4" key="1">
    <citation type="journal article" date="2021" name="Nat. Plants">
        <title>The Taxus genome provides insights into paclitaxel biosynthesis.</title>
        <authorList>
            <person name="Xiong X."/>
            <person name="Gou J."/>
            <person name="Liao Q."/>
            <person name="Li Y."/>
            <person name="Zhou Q."/>
            <person name="Bi G."/>
            <person name="Li C."/>
            <person name="Du R."/>
            <person name="Wang X."/>
            <person name="Sun T."/>
            <person name="Guo L."/>
            <person name="Liang H."/>
            <person name="Lu P."/>
            <person name="Wu Y."/>
            <person name="Zhang Z."/>
            <person name="Ro D.K."/>
            <person name="Shang Y."/>
            <person name="Huang S."/>
            <person name="Yan J."/>
        </authorList>
    </citation>
    <scope>NUCLEOTIDE SEQUENCE [LARGE SCALE GENOMIC DNA]</scope>
    <source>
        <strain evidence="3">Ta-2019</strain>
    </source>
</reference>
<comment type="similarity">
    <text evidence="1">Belongs to the amidase family.</text>
</comment>
<comment type="caution">
    <text evidence="3">The sequence shown here is derived from an EMBL/GenBank/DDBJ whole genome shotgun (WGS) entry which is preliminary data.</text>
</comment>
<feature type="domain" description="Amidase" evidence="2">
    <location>
        <begin position="142"/>
        <end position="544"/>
    </location>
</feature>
<evidence type="ECO:0000313" key="3">
    <source>
        <dbReference type="EMBL" id="KAH9287657.1"/>
    </source>
</evidence>
<keyword evidence="4" id="KW-1185">Reference proteome</keyword>
<dbReference type="Gene3D" id="3.90.1300.10">
    <property type="entry name" value="Amidase signature (AS) domain"/>
    <property type="match status" value="1"/>
</dbReference>
<organism evidence="3 4">
    <name type="scientific">Taxus chinensis</name>
    <name type="common">Chinese yew</name>
    <name type="synonym">Taxus wallichiana var. chinensis</name>
    <dbReference type="NCBI Taxonomy" id="29808"/>
    <lineage>
        <taxon>Eukaryota</taxon>
        <taxon>Viridiplantae</taxon>
        <taxon>Streptophyta</taxon>
        <taxon>Embryophyta</taxon>
        <taxon>Tracheophyta</taxon>
        <taxon>Spermatophyta</taxon>
        <taxon>Pinopsida</taxon>
        <taxon>Pinidae</taxon>
        <taxon>Conifers II</taxon>
        <taxon>Cupressales</taxon>
        <taxon>Taxaceae</taxon>
        <taxon>Taxus</taxon>
    </lineage>
</organism>